<dbReference type="HOGENOM" id="CLU_026148_0_0_10"/>
<dbReference type="GeneID" id="60063803"/>
<dbReference type="EMBL" id="AQHY01000002">
    <property type="protein sequence ID" value="EOA58663.1"/>
    <property type="molecule type" value="Genomic_DNA"/>
</dbReference>
<reference evidence="3 4" key="1">
    <citation type="submission" date="2013-04" db="EMBL/GenBank/DDBJ databases">
        <title>The Genome Sequence of Bacteroides massiliensis DSM 17679.</title>
        <authorList>
            <consortium name="The Broad Institute Genomics Platform"/>
            <person name="Earl A."/>
            <person name="Ward D."/>
            <person name="Feldgarden M."/>
            <person name="Gevers D."/>
            <person name="Martens E."/>
            <person name="Fenner L."/>
            <person name="Roux V."/>
            <person name="Mallet M.N."/>
            <person name="Raoult D."/>
            <person name="Walker B."/>
            <person name="Young S."/>
            <person name="Zeng Q."/>
            <person name="Gargeya S."/>
            <person name="Fitzgerald M."/>
            <person name="Haas B."/>
            <person name="Abouelleil A."/>
            <person name="Allen A.W."/>
            <person name="Alvarado L."/>
            <person name="Arachchi H.M."/>
            <person name="Berlin A.M."/>
            <person name="Chapman S.B."/>
            <person name="Gainer-Dewar J."/>
            <person name="Goldberg J."/>
            <person name="Griggs A."/>
            <person name="Gujja S."/>
            <person name="Hansen M."/>
            <person name="Howarth C."/>
            <person name="Imamovic A."/>
            <person name="Ireland A."/>
            <person name="Larimer J."/>
            <person name="McCowan C."/>
            <person name="Murphy C."/>
            <person name="Pearson M."/>
            <person name="Poon T.W."/>
            <person name="Priest M."/>
            <person name="Roberts A."/>
            <person name="Saif S."/>
            <person name="Shea T."/>
            <person name="Sisk P."/>
            <person name="Sykes S."/>
            <person name="Wortman J."/>
            <person name="Nusbaum C."/>
            <person name="Birren B."/>
        </authorList>
    </citation>
    <scope>NUCLEOTIDE SEQUENCE [LARGE SCALE GENOMIC DNA]</scope>
    <source>
        <strain evidence="4">B84634 / Timone 84634 / DSM 17679 / JCM 13223</strain>
    </source>
</reference>
<evidence type="ECO:0008006" key="5">
    <source>
        <dbReference type="Google" id="ProtNLM"/>
    </source>
</evidence>
<dbReference type="RefSeq" id="WP_005935659.1">
    <property type="nucleotide sequence ID" value="NZ_KB890323.1"/>
</dbReference>
<dbReference type="STRING" id="1121098.HMPREF1534_00113"/>
<dbReference type="PROSITE" id="PS51257">
    <property type="entry name" value="PROKAR_LIPOPROTEIN"/>
    <property type="match status" value="1"/>
</dbReference>
<dbReference type="Pfam" id="PF16130">
    <property type="entry name" value="DUF4842"/>
    <property type="match status" value="1"/>
</dbReference>
<evidence type="ECO:0000259" key="1">
    <source>
        <dbReference type="Pfam" id="PF13448"/>
    </source>
</evidence>
<dbReference type="InterPro" id="IPR025193">
    <property type="entry name" value="DUF4114"/>
</dbReference>
<feature type="domain" description="DUF4114" evidence="1">
    <location>
        <begin position="302"/>
        <end position="384"/>
    </location>
</feature>
<keyword evidence="4" id="KW-1185">Reference proteome</keyword>
<evidence type="ECO:0000259" key="2">
    <source>
        <dbReference type="Pfam" id="PF16130"/>
    </source>
</evidence>
<proteinExistence type="predicted"/>
<sequence length="644" mass="73118">MKDLTKCVLITATLFVLYSCMDKNGLNGAPEPTPEPEKPSVEDYFDFNTMQTIKVNIDYGFNDYLVLFELFDENPTEEPEDGSIIKKENIKGLFKASTDKSGRFSGNVTIPARTEKIWLYSDYLGTVSPIELTIKDKSISFNQNDYIASHRDRTRAVTPVNEFKYPDEYKILGDWSESGKPTYLLPKANTPDYILYNIKETYSTIKNKYISIVHPEFLENNFSSDIILSKATKIKLVFVNSGAGYKNVVGYYTYPKNETPEENKITKIIAFPNITRTDQASIFSRDQVELKYWDGTQFQDEFPAGVTIGFFLQPNGFSNNNGTIENPVKGNAWNATKYSSPNLNYQGEKRTIALLDAISTQMVTIGFEDGKDNNFSDATFYLDIEQKDAVEKNTIPDLPDENAPTPDDNVQTTFGTLTYEDKWPEEGDYDMNDVMIDYESTIYKTLETNKITKIIDKFTPRHNGGIYNNGFGYQLTNITYTDVKSITIEGPERSTFIGNDNMESGQTYPTVLLFDNIKNVIGKTYTVTIEIANADYNKLIPPYNPFIICSTDQGRGKEVHLVNYPPTDKADNNLWSTGEDASQPEHNLFYVSNDNMPFAIHLPDVKDFPVPAEKVRITTAYPGFAEWVRSSGAQNKDWYLHKNE</sequence>
<dbReference type="InterPro" id="IPR032295">
    <property type="entry name" value="DUF4842"/>
</dbReference>
<organism evidence="3 4">
    <name type="scientific">Phocaeicola massiliensis B84634 = Timone 84634 = DSM 17679 = JCM 13223</name>
    <dbReference type="NCBI Taxonomy" id="1121098"/>
    <lineage>
        <taxon>Bacteria</taxon>
        <taxon>Pseudomonadati</taxon>
        <taxon>Bacteroidota</taxon>
        <taxon>Bacteroidia</taxon>
        <taxon>Bacteroidales</taxon>
        <taxon>Bacteroidaceae</taxon>
        <taxon>Phocaeicola</taxon>
    </lineage>
</organism>
<dbReference type="NCBIfam" id="TIGR04456">
    <property type="entry name" value="LruC_dom"/>
    <property type="match status" value="1"/>
</dbReference>
<dbReference type="Pfam" id="PF13448">
    <property type="entry name" value="DUF4114"/>
    <property type="match status" value="1"/>
</dbReference>
<name>U6RTT1_9BACT</name>
<accession>U6RTT1</accession>
<dbReference type="AlphaFoldDB" id="U6RTT1"/>
<dbReference type="OrthoDB" id="1204817at2"/>
<comment type="caution">
    <text evidence="3">The sequence shown here is derived from an EMBL/GenBank/DDBJ whole genome shotgun (WGS) entry which is preliminary data.</text>
</comment>
<dbReference type="InterPro" id="IPR031025">
    <property type="entry name" value="LruC_dom"/>
</dbReference>
<dbReference type="eggNOG" id="COG3391">
    <property type="taxonomic scope" value="Bacteria"/>
</dbReference>
<gene>
    <name evidence="3" type="ORF">HMPREF1534_00113</name>
</gene>
<protein>
    <recommendedName>
        <fullName evidence="5">DUF4842 domain-containing protein</fullName>
    </recommendedName>
</protein>
<dbReference type="Proteomes" id="UP000017831">
    <property type="component" value="Unassembled WGS sequence"/>
</dbReference>
<evidence type="ECO:0000313" key="4">
    <source>
        <dbReference type="Proteomes" id="UP000017831"/>
    </source>
</evidence>
<dbReference type="PATRIC" id="fig|1121098.3.peg.114"/>
<feature type="domain" description="DUF4842" evidence="2">
    <location>
        <begin position="449"/>
        <end position="639"/>
    </location>
</feature>
<evidence type="ECO:0000313" key="3">
    <source>
        <dbReference type="EMBL" id="EOA58663.1"/>
    </source>
</evidence>